<dbReference type="OrthoDB" id="10373968at2759"/>
<feature type="region of interest" description="Disordered" evidence="1">
    <location>
        <begin position="26"/>
        <end position="77"/>
    </location>
</feature>
<dbReference type="EMBL" id="CAJVPZ010085961">
    <property type="protein sequence ID" value="CAG8811801.1"/>
    <property type="molecule type" value="Genomic_DNA"/>
</dbReference>
<evidence type="ECO:0000256" key="1">
    <source>
        <dbReference type="SAM" id="MobiDB-lite"/>
    </source>
</evidence>
<organism evidence="2 3">
    <name type="scientific">Racocetra fulgida</name>
    <dbReference type="NCBI Taxonomy" id="60492"/>
    <lineage>
        <taxon>Eukaryota</taxon>
        <taxon>Fungi</taxon>
        <taxon>Fungi incertae sedis</taxon>
        <taxon>Mucoromycota</taxon>
        <taxon>Glomeromycotina</taxon>
        <taxon>Glomeromycetes</taxon>
        <taxon>Diversisporales</taxon>
        <taxon>Gigasporaceae</taxon>
        <taxon>Racocetra</taxon>
    </lineage>
</organism>
<name>A0A9N9K5I6_9GLOM</name>
<evidence type="ECO:0000313" key="3">
    <source>
        <dbReference type="Proteomes" id="UP000789396"/>
    </source>
</evidence>
<keyword evidence="3" id="KW-1185">Reference proteome</keyword>
<dbReference type="Proteomes" id="UP000789396">
    <property type="component" value="Unassembled WGS sequence"/>
</dbReference>
<dbReference type="AlphaFoldDB" id="A0A9N9K5I6"/>
<reference evidence="2" key="1">
    <citation type="submission" date="2021-06" db="EMBL/GenBank/DDBJ databases">
        <authorList>
            <person name="Kallberg Y."/>
            <person name="Tangrot J."/>
            <person name="Rosling A."/>
        </authorList>
    </citation>
    <scope>NUCLEOTIDE SEQUENCE</scope>
    <source>
        <strain evidence="2">IN212</strain>
    </source>
</reference>
<protein>
    <submittedName>
        <fullName evidence="2">13229_t:CDS:1</fullName>
    </submittedName>
</protein>
<evidence type="ECO:0000313" key="2">
    <source>
        <dbReference type="EMBL" id="CAG8811801.1"/>
    </source>
</evidence>
<accession>A0A9N9K5I6</accession>
<gene>
    <name evidence="2" type="ORF">RFULGI_LOCUS18835</name>
</gene>
<comment type="caution">
    <text evidence="2">The sequence shown here is derived from an EMBL/GenBank/DDBJ whole genome shotgun (WGS) entry which is preliminary data.</text>
</comment>
<sequence length="77" mass="8982">MTYPWDTNIDYLQYVDFLNRNPRFVKIDDSQDTNSQPAQNNDSQTHQQSVHNMNQPIQHTQSNNHINGINGQSPQQI</sequence>
<feature type="non-terminal residue" evidence="2">
    <location>
        <position position="77"/>
    </location>
</feature>
<proteinExistence type="predicted"/>
<feature type="compositionally biased region" description="Polar residues" evidence="1">
    <location>
        <begin position="32"/>
        <end position="77"/>
    </location>
</feature>